<reference evidence="2" key="1">
    <citation type="submission" date="2021-01" db="EMBL/GenBank/DDBJ databases">
        <title>Chromosome-level genome assembly of a human fungal pathogen reveals clustering of transcriptionally co-regulated genes.</title>
        <authorList>
            <person name="Voorhies M."/>
            <person name="Cohen S."/>
            <person name="Shea T.P."/>
            <person name="Petrus S."/>
            <person name="Munoz J.F."/>
            <person name="Poplawski S."/>
            <person name="Goldman W.E."/>
            <person name="Michael T."/>
            <person name="Cuomo C.A."/>
            <person name="Sil A."/>
            <person name="Beyhan S."/>
        </authorList>
    </citation>
    <scope>NUCLEOTIDE SEQUENCE</scope>
    <source>
        <strain evidence="2">WU24</strain>
    </source>
</reference>
<accession>A0A8A1LWX0</accession>
<feature type="transmembrane region" description="Helical" evidence="1">
    <location>
        <begin position="62"/>
        <end position="80"/>
    </location>
</feature>
<gene>
    <name evidence="2" type="ORF">I7I51_07704</name>
</gene>
<dbReference type="EMBL" id="CP069109">
    <property type="protein sequence ID" value="QSS58281.1"/>
    <property type="molecule type" value="Genomic_DNA"/>
</dbReference>
<evidence type="ECO:0000313" key="2">
    <source>
        <dbReference type="EMBL" id="QSS58281.1"/>
    </source>
</evidence>
<sequence length="119" mass="12708">MASLLPTVHLPVPVLLHALGLFSLGMYLTFTKAPSALGIAVTGLGLSYLLTSYVPIEQNQFLHASVPVRIILATLAAARLPTAPQAERKNLIILILYDFLGGVMVGSILGQWNGRLPGY</sequence>
<dbReference type="OrthoDB" id="4417158at2759"/>
<evidence type="ECO:0000313" key="3">
    <source>
        <dbReference type="Proteomes" id="UP000663671"/>
    </source>
</evidence>
<dbReference type="VEuPathDB" id="FungiDB:I7I51_07704"/>
<feature type="transmembrane region" description="Helical" evidence="1">
    <location>
        <begin position="37"/>
        <end position="56"/>
    </location>
</feature>
<name>A0A8A1LWX0_AJECA</name>
<proteinExistence type="predicted"/>
<evidence type="ECO:0000256" key="1">
    <source>
        <dbReference type="SAM" id="Phobius"/>
    </source>
</evidence>
<keyword evidence="1" id="KW-0472">Membrane</keyword>
<keyword evidence="1" id="KW-1133">Transmembrane helix</keyword>
<feature type="transmembrane region" description="Helical" evidence="1">
    <location>
        <begin position="12"/>
        <end position="30"/>
    </location>
</feature>
<feature type="transmembrane region" description="Helical" evidence="1">
    <location>
        <begin position="92"/>
        <end position="112"/>
    </location>
</feature>
<keyword evidence="1" id="KW-0812">Transmembrane</keyword>
<dbReference type="AlphaFoldDB" id="A0A8A1LWX0"/>
<organism evidence="2 3">
    <name type="scientific">Ajellomyces capsulatus</name>
    <name type="common">Darling's disease fungus</name>
    <name type="synonym">Histoplasma capsulatum</name>
    <dbReference type="NCBI Taxonomy" id="5037"/>
    <lineage>
        <taxon>Eukaryota</taxon>
        <taxon>Fungi</taxon>
        <taxon>Dikarya</taxon>
        <taxon>Ascomycota</taxon>
        <taxon>Pezizomycotina</taxon>
        <taxon>Eurotiomycetes</taxon>
        <taxon>Eurotiomycetidae</taxon>
        <taxon>Onygenales</taxon>
        <taxon>Ajellomycetaceae</taxon>
        <taxon>Histoplasma</taxon>
    </lineage>
</organism>
<dbReference type="Proteomes" id="UP000663671">
    <property type="component" value="Chromosome 2"/>
</dbReference>
<protein>
    <submittedName>
        <fullName evidence="2">Uncharacterized protein</fullName>
    </submittedName>
</protein>